<accession>A0AAW2G2H1</accession>
<organism evidence="1 2">
    <name type="scientific">Cardiocondyla obscurior</name>
    <dbReference type="NCBI Taxonomy" id="286306"/>
    <lineage>
        <taxon>Eukaryota</taxon>
        <taxon>Metazoa</taxon>
        <taxon>Ecdysozoa</taxon>
        <taxon>Arthropoda</taxon>
        <taxon>Hexapoda</taxon>
        <taxon>Insecta</taxon>
        <taxon>Pterygota</taxon>
        <taxon>Neoptera</taxon>
        <taxon>Endopterygota</taxon>
        <taxon>Hymenoptera</taxon>
        <taxon>Apocrita</taxon>
        <taxon>Aculeata</taxon>
        <taxon>Formicoidea</taxon>
        <taxon>Formicidae</taxon>
        <taxon>Myrmicinae</taxon>
        <taxon>Cardiocondyla</taxon>
    </lineage>
</organism>
<dbReference type="AlphaFoldDB" id="A0AAW2G2H1"/>
<sequence length="115" mass="13491">MVDDNVILFSRSLFFSRDKAYETVQIQFHFFLMKKQDRLENEHRASSTRPIYLKPGTVQNHNRTVLDWLGGRIVPLDTFSRLNHYLRLFLGKLVVLGDFEVLLGQEASTNRAVRH</sequence>
<evidence type="ECO:0000313" key="1">
    <source>
        <dbReference type="EMBL" id="KAL0122364.1"/>
    </source>
</evidence>
<dbReference type="EMBL" id="JADYXP020000006">
    <property type="protein sequence ID" value="KAL0122364.1"/>
    <property type="molecule type" value="Genomic_DNA"/>
</dbReference>
<evidence type="ECO:0000313" key="2">
    <source>
        <dbReference type="Proteomes" id="UP001430953"/>
    </source>
</evidence>
<protein>
    <submittedName>
        <fullName evidence="1">Uncharacterized protein</fullName>
    </submittedName>
</protein>
<name>A0AAW2G2H1_9HYME</name>
<dbReference type="Proteomes" id="UP001430953">
    <property type="component" value="Unassembled WGS sequence"/>
</dbReference>
<proteinExistence type="predicted"/>
<reference evidence="1 2" key="1">
    <citation type="submission" date="2023-03" db="EMBL/GenBank/DDBJ databases">
        <title>High recombination rates correlate with genetic variation in Cardiocondyla obscurior ants.</title>
        <authorList>
            <person name="Errbii M."/>
        </authorList>
    </citation>
    <scope>NUCLEOTIDE SEQUENCE [LARGE SCALE GENOMIC DNA]</scope>
    <source>
        <strain evidence="1">Alpha-2009</strain>
        <tissue evidence="1">Whole body</tissue>
    </source>
</reference>
<keyword evidence="2" id="KW-1185">Reference proteome</keyword>
<comment type="caution">
    <text evidence="1">The sequence shown here is derived from an EMBL/GenBank/DDBJ whole genome shotgun (WGS) entry which is preliminary data.</text>
</comment>
<gene>
    <name evidence="1" type="ORF">PUN28_007234</name>
</gene>